<comment type="caution">
    <text evidence="1">The sequence shown here is derived from an EMBL/GenBank/DDBJ whole genome shotgun (WGS) entry which is preliminary data.</text>
</comment>
<dbReference type="AlphaFoldDB" id="A0A4Z2DR10"/>
<dbReference type="EMBL" id="SKCS01000063">
    <property type="protein sequence ID" value="TNN18888.1"/>
    <property type="molecule type" value="Genomic_DNA"/>
</dbReference>
<protein>
    <submittedName>
        <fullName evidence="1">Gag-Pol polyprotein</fullName>
    </submittedName>
</protein>
<name>A0A4Z2DR10_SCHJA</name>
<dbReference type="Proteomes" id="UP000311919">
    <property type="component" value="Unassembled WGS sequence"/>
</dbReference>
<evidence type="ECO:0000313" key="2">
    <source>
        <dbReference type="Proteomes" id="UP000311919"/>
    </source>
</evidence>
<reference evidence="1 2" key="1">
    <citation type="submission" date="2019-03" db="EMBL/GenBank/DDBJ databases">
        <title>An improved genome assembly of the fluke Schistosoma japonicum.</title>
        <authorList>
            <person name="Hu W."/>
            <person name="Luo F."/>
            <person name="Yin M."/>
            <person name="Mo X."/>
            <person name="Sun C."/>
            <person name="Wu Q."/>
            <person name="Zhu B."/>
            <person name="Xiang M."/>
            <person name="Wang J."/>
            <person name="Wang Y."/>
            <person name="Zhang T."/>
            <person name="Xu B."/>
            <person name="Zheng H."/>
            <person name="Feng Z."/>
        </authorList>
    </citation>
    <scope>NUCLEOTIDE SEQUENCE [LARGE SCALE GENOMIC DNA]</scope>
    <source>
        <strain evidence="1">HuSjv2</strain>
        <tissue evidence="1">Worms</tissue>
    </source>
</reference>
<organism evidence="1 2">
    <name type="scientific">Schistosoma japonicum</name>
    <name type="common">Blood fluke</name>
    <dbReference type="NCBI Taxonomy" id="6182"/>
    <lineage>
        <taxon>Eukaryota</taxon>
        <taxon>Metazoa</taxon>
        <taxon>Spiralia</taxon>
        <taxon>Lophotrochozoa</taxon>
        <taxon>Platyhelminthes</taxon>
        <taxon>Trematoda</taxon>
        <taxon>Digenea</taxon>
        <taxon>Strigeidida</taxon>
        <taxon>Schistosomatoidea</taxon>
        <taxon>Schistosomatidae</taxon>
        <taxon>Schistosoma</taxon>
    </lineage>
</organism>
<sequence>MQFVSRHQKPGESPIEYLNALQQIAVQAFPDLHASGRDEVVRSRCVEGLRHGPLREHLRTPPVNTAELKRTALQFITVDRISNPSNVQQHSVMTIEQAIEPRHEDSLPKATALKLVPSRGISHGRSNWTWDRRPEYNNCRGRQMECI</sequence>
<dbReference type="STRING" id="6182.A0A4Z2DR10"/>
<gene>
    <name evidence="1" type="ORF">EWB00_009767</name>
</gene>
<dbReference type="OrthoDB" id="6264299at2759"/>
<proteinExistence type="predicted"/>
<evidence type="ECO:0000313" key="1">
    <source>
        <dbReference type="EMBL" id="TNN18888.1"/>
    </source>
</evidence>
<keyword evidence="2" id="KW-1185">Reference proteome</keyword>
<accession>A0A4Z2DR10</accession>